<name>A0A6J5DPE3_9BURK</name>
<dbReference type="InterPro" id="IPR032710">
    <property type="entry name" value="NTF2-like_dom_sf"/>
</dbReference>
<dbReference type="InterPro" id="IPR000391">
    <property type="entry name" value="Rng_hydr_dOase-bsu"/>
</dbReference>
<proteinExistence type="inferred from homology"/>
<sequence>MNVMSRPEAQHVRGKPAVPVETRLAIIDLYNAYAEALDERRYQDWAACFTEKAVYRLTTKENHDRNLPIAIIYCDGKGMIEDRAFTTVETTIAQPRTLRHFITGISVREKTESAYEVRANFLIVQTMLDRMTEIVMSGYYVDRVVESAEQGFLFEQKIAVSDTLLYPTSVVAPV</sequence>
<dbReference type="AlphaFoldDB" id="A0A6J5DPE3"/>
<keyword evidence="2 3" id="KW-0560">Oxidoreductase</keyword>
<dbReference type="CDD" id="cd00667">
    <property type="entry name" value="ring_hydroxylating_dioxygenases_beta"/>
    <property type="match status" value="1"/>
</dbReference>
<evidence type="ECO:0000313" key="4">
    <source>
        <dbReference type="Proteomes" id="UP000494329"/>
    </source>
</evidence>
<keyword evidence="4" id="KW-1185">Reference proteome</keyword>
<dbReference type="GO" id="GO:0018618">
    <property type="term" value="F:anthranilate 1,2-dioxygenase (deaminating, decarboxylating) activity"/>
    <property type="evidence" value="ECO:0007669"/>
    <property type="project" value="UniProtKB-EC"/>
</dbReference>
<dbReference type="EC" id="1.14.12.1" evidence="3"/>
<comment type="similarity">
    <text evidence="1">Belongs to the bacterial ring-hydroxylating dioxygenase beta subunit family.</text>
</comment>
<evidence type="ECO:0000313" key="3">
    <source>
        <dbReference type="EMBL" id="CAB3754855.1"/>
    </source>
</evidence>
<dbReference type="EMBL" id="CADIKF010000012">
    <property type="protein sequence ID" value="CAB3754855.1"/>
    <property type="molecule type" value="Genomic_DNA"/>
</dbReference>
<protein>
    <submittedName>
        <fullName evidence="3">Anthranilate 1,2-dioxygenase small subunit</fullName>
        <ecNumber evidence="3">1.14.12.1</ecNumber>
    </submittedName>
</protein>
<dbReference type="SUPFAM" id="SSF54427">
    <property type="entry name" value="NTF2-like"/>
    <property type="match status" value="1"/>
</dbReference>
<gene>
    <name evidence="3" type="primary">andAd_1</name>
    <name evidence="3" type="ORF">LMG29739_02047</name>
</gene>
<dbReference type="RefSeq" id="WP_175110783.1">
    <property type="nucleotide sequence ID" value="NZ_CADIKF010000012.1"/>
</dbReference>
<dbReference type="Proteomes" id="UP000494329">
    <property type="component" value="Unassembled WGS sequence"/>
</dbReference>
<evidence type="ECO:0000256" key="1">
    <source>
        <dbReference type="ARBA" id="ARBA00009570"/>
    </source>
</evidence>
<dbReference type="Pfam" id="PF00866">
    <property type="entry name" value="Ring_hydroxyl_B"/>
    <property type="match status" value="1"/>
</dbReference>
<dbReference type="Gene3D" id="3.10.450.50">
    <property type="match status" value="1"/>
</dbReference>
<organism evidence="3 4">
    <name type="scientific">Paraburkholderia solisilvae</name>
    <dbReference type="NCBI Taxonomy" id="624376"/>
    <lineage>
        <taxon>Bacteria</taxon>
        <taxon>Pseudomonadati</taxon>
        <taxon>Pseudomonadota</taxon>
        <taxon>Betaproteobacteria</taxon>
        <taxon>Burkholderiales</taxon>
        <taxon>Burkholderiaceae</taxon>
        <taxon>Paraburkholderia</taxon>
    </lineage>
</organism>
<accession>A0A6J5DPE3</accession>
<reference evidence="3 4" key="1">
    <citation type="submission" date="2020-04" db="EMBL/GenBank/DDBJ databases">
        <authorList>
            <person name="De Canck E."/>
        </authorList>
    </citation>
    <scope>NUCLEOTIDE SEQUENCE [LARGE SCALE GENOMIC DNA]</scope>
    <source>
        <strain evidence="3 4">LMG 29739</strain>
    </source>
</reference>
<keyword evidence="3" id="KW-0223">Dioxygenase</keyword>
<evidence type="ECO:0000256" key="2">
    <source>
        <dbReference type="ARBA" id="ARBA00023002"/>
    </source>
</evidence>